<protein>
    <recommendedName>
        <fullName evidence="3">Urease accessory protein UreD</fullName>
    </recommendedName>
</protein>
<evidence type="ECO:0000256" key="1">
    <source>
        <dbReference type="ARBA" id="ARBA00007177"/>
    </source>
</evidence>
<dbReference type="HOGENOM" id="CLU_056339_2_0_5"/>
<dbReference type="EMBL" id="CP002018">
    <property type="protein sequence ID" value="AEM40241.1"/>
    <property type="molecule type" value="Genomic_DNA"/>
</dbReference>
<dbReference type="HAMAP" id="MF_01384">
    <property type="entry name" value="UreD"/>
    <property type="match status" value="1"/>
</dbReference>
<comment type="subcellular location">
    <subcellularLocation>
        <location evidence="3">Cytoplasm</location>
    </subcellularLocation>
</comment>
<gene>
    <name evidence="3 4" type="primary">ureD</name>
    <name evidence="4" type="ordered locus">KVU_0402</name>
</gene>
<dbReference type="GO" id="GO:0016151">
    <property type="term" value="F:nickel cation binding"/>
    <property type="evidence" value="ECO:0007669"/>
    <property type="project" value="UniProtKB-UniRule"/>
</dbReference>
<evidence type="ECO:0000313" key="5">
    <source>
        <dbReference type="Proteomes" id="UP000000692"/>
    </source>
</evidence>
<reference evidence="4 5" key="1">
    <citation type="journal article" date="2011" name="J. Bacteriol.">
        <title>Complete genome sequence of the industrial strain Ketogulonicigenium vulgare WSH-001.</title>
        <authorList>
            <person name="Liu L."/>
            <person name="Li Y."/>
            <person name="Zhang J."/>
            <person name="Zhou Z."/>
            <person name="Liu J."/>
            <person name="Li X."/>
            <person name="Zhou J."/>
            <person name="Du G."/>
            <person name="Wang L."/>
            <person name="Chen J."/>
        </authorList>
    </citation>
    <scope>NUCLEOTIDE SEQUENCE [LARGE SCALE GENOMIC DNA]</scope>
    <source>
        <strain evidence="4 5">WSH-001</strain>
    </source>
</reference>
<dbReference type="PANTHER" id="PTHR33643">
    <property type="entry name" value="UREASE ACCESSORY PROTEIN D"/>
    <property type="match status" value="1"/>
</dbReference>
<evidence type="ECO:0000256" key="3">
    <source>
        <dbReference type="HAMAP-Rule" id="MF_01384"/>
    </source>
</evidence>
<keyword evidence="5" id="KW-1185">Reference proteome</keyword>
<accession>F9Y9Y9</accession>
<keyword evidence="3" id="KW-0963">Cytoplasm</keyword>
<dbReference type="Pfam" id="PF01774">
    <property type="entry name" value="UreD"/>
    <property type="match status" value="1"/>
</dbReference>
<evidence type="ECO:0000313" key="4">
    <source>
        <dbReference type="EMBL" id="AEM40241.1"/>
    </source>
</evidence>
<sequence length="275" mass="29814">MLHEPARLPHEQPRSVGQLVITAKYAEGRSRLDELRQQGSFRALFPHGARGDVLAIMLNTSGGVTGGDRFDTEAVAGAGAALTLSTQAAERAYRIAGDRPGSITTRLRAEAGATLHWLPQETILFDGAGLDRDLHIDMHPSARVVLCEPLILGRRAMGERVTSAHLTDRWQVHRGGELIFLDTLRLRGPVQDLADRIGIADGATAMAQVMLAAPDADAELLRIRTLLPPTAGASLVRDGVLFIRILAEDGYALRRSLVPILEVLTRAPLPRTWSL</sequence>
<dbReference type="PATRIC" id="fig|759362.5.peg.423"/>
<name>F9Y9Y9_KETVW</name>
<dbReference type="AlphaFoldDB" id="F9Y9Y9"/>
<comment type="function">
    <text evidence="3">Required for maturation of urease via the functional incorporation of the urease nickel metallocenter.</text>
</comment>
<keyword evidence="2 3" id="KW-0143">Chaperone</keyword>
<keyword evidence="3" id="KW-0996">Nickel insertion</keyword>
<dbReference type="RefSeq" id="WP_014537526.1">
    <property type="nucleotide sequence ID" value="NC_017384.1"/>
</dbReference>
<dbReference type="GO" id="GO:0005737">
    <property type="term" value="C:cytoplasm"/>
    <property type="evidence" value="ECO:0007669"/>
    <property type="project" value="UniProtKB-SubCell"/>
</dbReference>
<organism evidence="4 5">
    <name type="scientific">Ketogulonicigenium vulgare (strain WSH-001)</name>
    <dbReference type="NCBI Taxonomy" id="759362"/>
    <lineage>
        <taxon>Bacteria</taxon>
        <taxon>Pseudomonadati</taxon>
        <taxon>Pseudomonadota</taxon>
        <taxon>Alphaproteobacteria</taxon>
        <taxon>Rhodobacterales</taxon>
        <taxon>Roseobacteraceae</taxon>
        <taxon>Ketogulonicigenium</taxon>
    </lineage>
</organism>
<dbReference type="OrthoDB" id="9798842at2"/>
<evidence type="ECO:0000256" key="2">
    <source>
        <dbReference type="ARBA" id="ARBA00023186"/>
    </source>
</evidence>
<proteinExistence type="inferred from homology"/>
<dbReference type="eggNOG" id="COG0829">
    <property type="taxonomic scope" value="Bacteria"/>
</dbReference>
<comment type="subunit">
    <text evidence="3">UreD, UreF and UreG form a complex that acts as a GTP-hydrolysis-dependent molecular chaperone, activating the urease apoprotein by helping to assemble the nickel containing metallocenter of UreC. The UreE protein probably delivers the nickel.</text>
</comment>
<comment type="similarity">
    <text evidence="1 3">Belongs to the UreD family.</text>
</comment>
<dbReference type="InterPro" id="IPR002669">
    <property type="entry name" value="UreD"/>
</dbReference>
<dbReference type="KEGG" id="kvl:KVU_0402"/>
<dbReference type="PANTHER" id="PTHR33643:SF1">
    <property type="entry name" value="UREASE ACCESSORY PROTEIN D"/>
    <property type="match status" value="1"/>
</dbReference>
<dbReference type="Proteomes" id="UP000000692">
    <property type="component" value="Chromosome"/>
</dbReference>